<feature type="region of interest" description="Disordered" evidence="1">
    <location>
        <begin position="279"/>
        <end position="301"/>
    </location>
</feature>
<sequence length="301" mass="33962">MASDKLMLSSEELAERKKDTNMLFLPVRATRSGRSPSAHSYLCQIPTSPSTAIAAHLFGDSEAAYQSRLSRSLAALKGLEKECITYDGGPMSSATCRMYGNFTVQRTTLQLVEPPYHAPTLVSASDPSFIPIIRKMKETESDDRSFDKPAASRLTDPPLVPKPDNAFPRNAPLEVADALYDDEYDPVQDLLDSVLQQQPLGGYDDYYDSEYDNDDAYIGRDLPLRQQQQQKEPNPSSHKRVPSEDGSRPSSTDDLDPLDERHWADEEYDFEDWANFHRYYRDNPDDEDEDAYDNKPKGSST</sequence>
<comment type="caution">
    <text evidence="2">The sequence shown here is derived from an EMBL/GenBank/DDBJ whole genome shotgun (WGS) entry which is preliminary data.</text>
</comment>
<feature type="compositionally biased region" description="Polar residues" evidence="1">
    <location>
        <begin position="225"/>
        <end position="236"/>
    </location>
</feature>
<reference evidence="2 3" key="1">
    <citation type="journal article" date="2019" name="Sci. Rep.">
        <title>Comparative genomics of chytrid fungi reveal insights into the obligate biotrophic and pathogenic lifestyle of Synchytrium endobioticum.</title>
        <authorList>
            <person name="van de Vossenberg B.T.L.H."/>
            <person name="Warris S."/>
            <person name="Nguyen H.D.T."/>
            <person name="van Gent-Pelzer M.P.E."/>
            <person name="Joly D.L."/>
            <person name="van de Geest H.C."/>
            <person name="Bonants P.J.M."/>
            <person name="Smith D.S."/>
            <person name="Levesque C.A."/>
            <person name="van der Lee T.A.J."/>
        </authorList>
    </citation>
    <scope>NUCLEOTIDE SEQUENCE [LARGE SCALE GENOMIC DNA]</scope>
    <source>
        <strain evidence="2 3">CBS 809.83</strain>
    </source>
</reference>
<feature type="region of interest" description="Disordered" evidence="1">
    <location>
        <begin position="225"/>
        <end position="263"/>
    </location>
</feature>
<organism evidence="2 3">
    <name type="scientific">Powellomyces hirtus</name>
    <dbReference type="NCBI Taxonomy" id="109895"/>
    <lineage>
        <taxon>Eukaryota</taxon>
        <taxon>Fungi</taxon>
        <taxon>Fungi incertae sedis</taxon>
        <taxon>Chytridiomycota</taxon>
        <taxon>Chytridiomycota incertae sedis</taxon>
        <taxon>Chytridiomycetes</taxon>
        <taxon>Spizellomycetales</taxon>
        <taxon>Powellomycetaceae</taxon>
        <taxon>Powellomyces</taxon>
    </lineage>
</organism>
<dbReference type="EMBL" id="QEAQ01000005">
    <property type="protein sequence ID" value="TPX61924.1"/>
    <property type="molecule type" value="Genomic_DNA"/>
</dbReference>
<evidence type="ECO:0000313" key="3">
    <source>
        <dbReference type="Proteomes" id="UP000318582"/>
    </source>
</evidence>
<gene>
    <name evidence="2" type="ORF">PhCBS80983_g00747</name>
</gene>
<evidence type="ECO:0000313" key="2">
    <source>
        <dbReference type="EMBL" id="TPX61924.1"/>
    </source>
</evidence>
<protein>
    <recommendedName>
        <fullName evidence="4">Transcription factor Iwr1 domain-containing protein</fullName>
    </recommendedName>
</protein>
<dbReference type="AlphaFoldDB" id="A0A507EDM8"/>
<evidence type="ECO:0008006" key="4">
    <source>
        <dbReference type="Google" id="ProtNLM"/>
    </source>
</evidence>
<feature type="region of interest" description="Disordered" evidence="1">
    <location>
        <begin position="140"/>
        <end position="169"/>
    </location>
</feature>
<feature type="compositionally biased region" description="Basic and acidic residues" evidence="1">
    <location>
        <begin position="292"/>
        <end position="301"/>
    </location>
</feature>
<keyword evidence="3" id="KW-1185">Reference proteome</keyword>
<evidence type="ECO:0000256" key="1">
    <source>
        <dbReference type="SAM" id="MobiDB-lite"/>
    </source>
</evidence>
<name>A0A507EDM8_9FUNG</name>
<dbReference type="Proteomes" id="UP000318582">
    <property type="component" value="Unassembled WGS sequence"/>
</dbReference>
<accession>A0A507EDM8</accession>
<proteinExistence type="predicted"/>